<dbReference type="GO" id="GO:0000287">
    <property type="term" value="F:magnesium ion binding"/>
    <property type="evidence" value="ECO:0007669"/>
    <property type="project" value="UniProtKB-UniRule"/>
</dbReference>
<feature type="binding site" evidence="8">
    <location>
        <position position="119"/>
    </location>
    <ligand>
        <name>ATP</name>
        <dbReference type="ChEBI" id="CHEBI:30616"/>
    </ligand>
</feature>
<feature type="binding site" evidence="8">
    <location>
        <position position="87"/>
    </location>
    <ligand>
        <name>ATP</name>
        <dbReference type="ChEBI" id="CHEBI:30616"/>
    </ligand>
</feature>
<dbReference type="EC" id="2.7.7.-" evidence="8"/>
<dbReference type="PANTHER" id="PTHR32057">
    <property type="entry name" value="PROTEIN ADENYLYLTRANSFERASE SELO, MITOCHONDRIAL"/>
    <property type="match status" value="1"/>
</dbReference>
<keyword evidence="2 8" id="KW-0808">Transferase</keyword>
<comment type="function">
    <text evidence="8">Nucleotidyltransferase involved in the post-translational modification of proteins. It can catalyze the addition of adenosine monophosphate (AMP) or uridine monophosphate (UMP) to a protein, resulting in modifications known as AMPylation and UMPylation.</text>
</comment>
<comment type="catalytic activity">
    <reaction evidence="8">
        <text>L-histidyl-[protein] + UTP = N(tele)-(5'-uridylyl)-L-histidyl-[protein] + diphosphate</text>
        <dbReference type="Rhea" id="RHEA:83891"/>
        <dbReference type="Rhea" id="RHEA-COMP:9745"/>
        <dbReference type="Rhea" id="RHEA-COMP:20239"/>
        <dbReference type="ChEBI" id="CHEBI:29979"/>
        <dbReference type="ChEBI" id="CHEBI:33019"/>
        <dbReference type="ChEBI" id="CHEBI:46398"/>
        <dbReference type="ChEBI" id="CHEBI:233474"/>
    </reaction>
</comment>
<accession>A0A7W6K209</accession>
<comment type="catalytic activity">
    <reaction evidence="8">
        <text>L-tyrosyl-[protein] + UTP = O-(5'-uridylyl)-L-tyrosyl-[protein] + diphosphate</text>
        <dbReference type="Rhea" id="RHEA:83887"/>
        <dbReference type="Rhea" id="RHEA-COMP:10136"/>
        <dbReference type="Rhea" id="RHEA-COMP:20238"/>
        <dbReference type="ChEBI" id="CHEBI:33019"/>
        <dbReference type="ChEBI" id="CHEBI:46398"/>
        <dbReference type="ChEBI" id="CHEBI:46858"/>
        <dbReference type="ChEBI" id="CHEBI:90602"/>
    </reaction>
</comment>
<keyword evidence="3 8" id="KW-0548">Nucleotidyltransferase</keyword>
<keyword evidence="7 8" id="KW-0460">Magnesium</keyword>
<dbReference type="NCBIfam" id="NF000658">
    <property type="entry name" value="PRK00029.1"/>
    <property type="match status" value="1"/>
</dbReference>
<dbReference type="Pfam" id="PF02696">
    <property type="entry name" value="SelO"/>
    <property type="match status" value="1"/>
</dbReference>
<comment type="similarity">
    <text evidence="1 8">Belongs to the SELO family.</text>
</comment>
<dbReference type="EC" id="2.7.7.108" evidence="8"/>
<proteinExistence type="inferred from homology"/>
<evidence type="ECO:0000256" key="3">
    <source>
        <dbReference type="ARBA" id="ARBA00022695"/>
    </source>
</evidence>
<evidence type="ECO:0000256" key="1">
    <source>
        <dbReference type="ARBA" id="ARBA00009747"/>
    </source>
</evidence>
<keyword evidence="4 8" id="KW-0479">Metal-binding</keyword>
<comment type="cofactor">
    <cofactor evidence="8">
        <name>Mg(2+)</name>
        <dbReference type="ChEBI" id="CHEBI:18420"/>
    </cofactor>
    <cofactor evidence="8">
        <name>Mn(2+)</name>
        <dbReference type="ChEBI" id="CHEBI:29035"/>
    </cofactor>
</comment>
<feature type="binding site" evidence="8">
    <location>
        <position position="258"/>
    </location>
    <ligand>
        <name>ATP</name>
        <dbReference type="ChEBI" id="CHEBI:30616"/>
    </ligand>
</feature>
<name>A0A7W6K209_9HYPH</name>
<feature type="binding site" evidence="8">
    <location>
        <position position="107"/>
    </location>
    <ligand>
        <name>ATP</name>
        <dbReference type="ChEBI" id="CHEBI:30616"/>
    </ligand>
</feature>
<keyword evidence="5 8" id="KW-0547">Nucleotide-binding</keyword>
<dbReference type="InterPro" id="IPR003846">
    <property type="entry name" value="SelO"/>
</dbReference>
<evidence type="ECO:0000256" key="4">
    <source>
        <dbReference type="ARBA" id="ARBA00022723"/>
    </source>
</evidence>
<dbReference type="GO" id="GO:0005524">
    <property type="term" value="F:ATP binding"/>
    <property type="evidence" value="ECO:0007669"/>
    <property type="project" value="UniProtKB-UniRule"/>
</dbReference>
<evidence type="ECO:0000256" key="2">
    <source>
        <dbReference type="ARBA" id="ARBA00022679"/>
    </source>
</evidence>
<evidence type="ECO:0000256" key="7">
    <source>
        <dbReference type="ARBA" id="ARBA00022842"/>
    </source>
</evidence>
<dbReference type="GO" id="GO:0070733">
    <property type="term" value="F:AMPylase activity"/>
    <property type="evidence" value="ECO:0007669"/>
    <property type="project" value="UniProtKB-EC"/>
</dbReference>
<keyword evidence="10" id="KW-1185">Reference proteome</keyword>
<dbReference type="PANTHER" id="PTHR32057:SF14">
    <property type="entry name" value="PROTEIN ADENYLYLTRANSFERASE SELO, MITOCHONDRIAL"/>
    <property type="match status" value="1"/>
</dbReference>
<protein>
    <recommendedName>
        <fullName evidence="8">Protein nucleotidyltransferase YdiU</fullName>
        <ecNumber evidence="8">2.7.7.-</ecNumber>
    </recommendedName>
    <alternativeName>
        <fullName evidence="8">Protein adenylyltransferase YdiU</fullName>
        <ecNumber evidence="8">2.7.7.108</ecNumber>
    </alternativeName>
    <alternativeName>
        <fullName evidence="8">Protein uridylyltransferase YdiU</fullName>
        <ecNumber evidence="8">2.7.7.-</ecNumber>
    </alternativeName>
</protein>
<evidence type="ECO:0000313" key="10">
    <source>
        <dbReference type="Proteomes" id="UP000584824"/>
    </source>
</evidence>
<dbReference type="GO" id="GO:0030145">
    <property type="term" value="F:manganese ion binding"/>
    <property type="evidence" value="ECO:0007669"/>
    <property type="project" value="UniProtKB-UniRule"/>
</dbReference>
<comment type="catalytic activity">
    <reaction evidence="8">
        <text>L-tyrosyl-[protein] + ATP = O-(5'-adenylyl)-L-tyrosyl-[protein] + diphosphate</text>
        <dbReference type="Rhea" id="RHEA:54288"/>
        <dbReference type="Rhea" id="RHEA-COMP:10136"/>
        <dbReference type="Rhea" id="RHEA-COMP:13846"/>
        <dbReference type="ChEBI" id="CHEBI:30616"/>
        <dbReference type="ChEBI" id="CHEBI:33019"/>
        <dbReference type="ChEBI" id="CHEBI:46858"/>
        <dbReference type="ChEBI" id="CHEBI:83624"/>
        <dbReference type="EC" id="2.7.7.108"/>
    </reaction>
</comment>
<sequence>MWTQHRYQALSARFYEPVELSPSASPSLLMLNESLAEDLNLDPDWLRSVEAVAYLAGNAALPGVEPVALAYAGHQFGNFVPSLGDGRALLLGELVTGDGKPVELQLKGSGRTPFSRGGDGRAPLEAVLREYIFSEAMHALSIPTSRTLAVVLTGEQVARETMRPGAVLARTAESHVRVGSFQYFAARRDNEALGLLIDDVVARSYPDLLPLQGVERARALLAAACARQAQLVARWMAVGFIHGVMNTDNISLAGETIDYGPTAFLDNYNPGATFSSIDRRGRYAYGNQPAMAGWGMARFAETLLPFLADNEAAAIAAAQEALDEMSYAFQEAYEQAFAEKLGFVSVDDRNRELANRLRDLMSEAEADFTATFNALNAIAAGREADLLPQVFAALPAFAAWKADWKAALGTQTEASAVRMRRANPRYIMRNHRVAAAADMAAATGSLSGVLDLLEAARHPFDRNARIDYLAAPPFPEERGIRTTCGT</sequence>
<feature type="binding site" evidence="8">
    <location>
        <position position="120"/>
    </location>
    <ligand>
        <name>ATP</name>
        <dbReference type="ChEBI" id="CHEBI:30616"/>
    </ligand>
</feature>
<feature type="binding site" evidence="8">
    <location>
        <position position="177"/>
    </location>
    <ligand>
        <name>ATP</name>
        <dbReference type="ChEBI" id="CHEBI:30616"/>
    </ligand>
</feature>
<dbReference type="RefSeq" id="WP_183792580.1">
    <property type="nucleotide sequence ID" value="NZ_JACIDU010000008.1"/>
</dbReference>
<comment type="caution">
    <text evidence="9">The sequence shown here is derived from an EMBL/GenBank/DDBJ whole genome shotgun (WGS) entry which is preliminary data.</text>
</comment>
<feature type="binding site" evidence="8">
    <location>
        <position position="86"/>
    </location>
    <ligand>
        <name>ATP</name>
        <dbReference type="ChEBI" id="CHEBI:30616"/>
    </ligand>
</feature>
<evidence type="ECO:0000256" key="5">
    <source>
        <dbReference type="ARBA" id="ARBA00022741"/>
    </source>
</evidence>
<feature type="binding site" evidence="8">
    <location>
        <position position="258"/>
    </location>
    <ligand>
        <name>Mg(2+)</name>
        <dbReference type="ChEBI" id="CHEBI:18420"/>
    </ligand>
</feature>
<dbReference type="AlphaFoldDB" id="A0A7W6K209"/>
<evidence type="ECO:0000313" key="9">
    <source>
        <dbReference type="EMBL" id="MBB4103758.1"/>
    </source>
</evidence>
<feature type="binding site" evidence="8">
    <location>
        <position position="170"/>
    </location>
    <ligand>
        <name>ATP</name>
        <dbReference type="ChEBI" id="CHEBI:30616"/>
    </ligand>
</feature>
<feature type="binding site" evidence="8">
    <location>
        <position position="249"/>
    </location>
    <ligand>
        <name>Mg(2+)</name>
        <dbReference type="ChEBI" id="CHEBI:18420"/>
    </ligand>
</feature>
<evidence type="ECO:0000256" key="8">
    <source>
        <dbReference type="HAMAP-Rule" id="MF_00692"/>
    </source>
</evidence>
<comment type="catalytic activity">
    <reaction evidence="8">
        <text>L-threonyl-[protein] + ATP = 3-O-(5'-adenylyl)-L-threonyl-[protein] + diphosphate</text>
        <dbReference type="Rhea" id="RHEA:54292"/>
        <dbReference type="Rhea" id="RHEA-COMP:11060"/>
        <dbReference type="Rhea" id="RHEA-COMP:13847"/>
        <dbReference type="ChEBI" id="CHEBI:30013"/>
        <dbReference type="ChEBI" id="CHEBI:30616"/>
        <dbReference type="ChEBI" id="CHEBI:33019"/>
        <dbReference type="ChEBI" id="CHEBI:138113"/>
        <dbReference type="EC" id="2.7.7.108"/>
    </reaction>
</comment>
<comment type="catalytic activity">
    <reaction evidence="8">
        <text>L-seryl-[protein] + ATP = 3-O-(5'-adenylyl)-L-seryl-[protein] + diphosphate</text>
        <dbReference type="Rhea" id="RHEA:58120"/>
        <dbReference type="Rhea" id="RHEA-COMP:9863"/>
        <dbReference type="Rhea" id="RHEA-COMP:15073"/>
        <dbReference type="ChEBI" id="CHEBI:29999"/>
        <dbReference type="ChEBI" id="CHEBI:30616"/>
        <dbReference type="ChEBI" id="CHEBI:33019"/>
        <dbReference type="ChEBI" id="CHEBI:142516"/>
        <dbReference type="EC" id="2.7.7.108"/>
    </reaction>
</comment>
<gene>
    <name evidence="8" type="primary">ydiU</name>
    <name evidence="8" type="synonym">selO</name>
    <name evidence="9" type="ORF">GGQ66_002326</name>
</gene>
<evidence type="ECO:0000256" key="6">
    <source>
        <dbReference type="ARBA" id="ARBA00022840"/>
    </source>
</evidence>
<comment type="catalytic activity">
    <reaction evidence="8">
        <text>L-seryl-[protein] + UTP = O-(5'-uridylyl)-L-seryl-[protein] + diphosphate</text>
        <dbReference type="Rhea" id="RHEA:64604"/>
        <dbReference type="Rhea" id="RHEA-COMP:9863"/>
        <dbReference type="Rhea" id="RHEA-COMP:16635"/>
        <dbReference type="ChEBI" id="CHEBI:29999"/>
        <dbReference type="ChEBI" id="CHEBI:33019"/>
        <dbReference type="ChEBI" id="CHEBI:46398"/>
        <dbReference type="ChEBI" id="CHEBI:156051"/>
    </reaction>
</comment>
<keyword evidence="6 8" id="KW-0067">ATP-binding</keyword>
<dbReference type="HAMAP" id="MF_00692">
    <property type="entry name" value="SelO"/>
    <property type="match status" value="1"/>
</dbReference>
<reference evidence="9 10" key="1">
    <citation type="submission" date="2020-08" db="EMBL/GenBank/DDBJ databases">
        <title>Genomic Encyclopedia of Type Strains, Phase IV (KMG-IV): sequencing the most valuable type-strain genomes for metagenomic binning, comparative biology and taxonomic classification.</title>
        <authorList>
            <person name="Goeker M."/>
        </authorList>
    </citation>
    <scope>NUCLEOTIDE SEQUENCE [LARGE SCALE GENOMIC DNA]</scope>
    <source>
        <strain evidence="9 10">DSM 26385</strain>
    </source>
</reference>
<keyword evidence="8" id="KW-0464">Manganese</keyword>
<dbReference type="EMBL" id="JACIDU010000008">
    <property type="protein sequence ID" value="MBB4103758.1"/>
    <property type="molecule type" value="Genomic_DNA"/>
</dbReference>
<feature type="active site" description="Proton acceptor" evidence="8">
    <location>
        <position position="248"/>
    </location>
</feature>
<feature type="binding site" evidence="8">
    <location>
        <position position="84"/>
    </location>
    <ligand>
        <name>ATP</name>
        <dbReference type="ChEBI" id="CHEBI:30616"/>
    </ligand>
</feature>
<dbReference type="Proteomes" id="UP000584824">
    <property type="component" value="Unassembled WGS sequence"/>
</dbReference>
<organism evidence="9 10">
    <name type="scientific">Allorhizobium borbori</name>
    <dbReference type="NCBI Taxonomy" id="485907"/>
    <lineage>
        <taxon>Bacteria</taxon>
        <taxon>Pseudomonadati</taxon>
        <taxon>Pseudomonadota</taxon>
        <taxon>Alphaproteobacteria</taxon>
        <taxon>Hyphomicrobiales</taxon>
        <taxon>Rhizobiaceae</taxon>
        <taxon>Rhizobium/Agrobacterium group</taxon>
        <taxon>Allorhizobium</taxon>
    </lineage>
</organism>